<keyword evidence="6" id="KW-1185">Reference proteome</keyword>
<organism evidence="5 6">
    <name type="scientific">Flexivirga oryzae</name>
    <dbReference type="NCBI Taxonomy" id="1794944"/>
    <lineage>
        <taxon>Bacteria</taxon>
        <taxon>Bacillati</taxon>
        <taxon>Actinomycetota</taxon>
        <taxon>Actinomycetes</taxon>
        <taxon>Micrococcales</taxon>
        <taxon>Dermacoccaceae</taxon>
        <taxon>Flexivirga</taxon>
    </lineage>
</organism>
<dbReference type="InterPro" id="IPR050204">
    <property type="entry name" value="AraC_XylS_family_regulators"/>
</dbReference>
<evidence type="ECO:0000313" key="5">
    <source>
        <dbReference type="EMBL" id="MBB2893570.1"/>
    </source>
</evidence>
<keyword evidence="3" id="KW-0804">Transcription</keyword>
<evidence type="ECO:0000313" key="6">
    <source>
        <dbReference type="Proteomes" id="UP000559182"/>
    </source>
</evidence>
<keyword evidence="1" id="KW-0805">Transcription regulation</keyword>
<dbReference type="SMART" id="SM00342">
    <property type="entry name" value="HTH_ARAC"/>
    <property type="match status" value="1"/>
</dbReference>
<dbReference type="PANTHER" id="PTHR46796">
    <property type="entry name" value="HTH-TYPE TRANSCRIPTIONAL ACTIVATOR RHAS-RELATED"/>
    <property type="match status" value="1"/>
</dbReference>
<keyword evidence="2 5" id="KW-0238">DNA-binding</keyword>
<proteinExistence type="predicted"/>
<dbReference type="Gene3D" id="1.10.10.60">
    <property type="entry name" value="Homeodomain-like"/>
    <property type="match status" value="1"/>
</dbReference>
<gene>
    <name evidence="5" type="ORF">FHU39_003601</name>
</gene>
<dbReference type="GO" id="GO:0003700">
    <property type="term" value="F:DNA-binding transcription factor activity"/>
    <property type="evidence" value="ECO:0007669"/>
    <property type="project" value="InterPro"/>
</dbReference>
<dbReference type="InterPro" id="IPR018060">
    <property type="entry name" value="HTH_AraC"/>
</dbReference>
<dbReference type="Pfam" id="PF12833">
    <property type="entry name" value="HTH_18"/>
    <property type="match status" value="1"/>
</dbReference>
<sequence length="314" mass="33424">MSTRGVPAAPRQTFRSYAASGFGDEVRRWEAYNAESLIALACEVRDTEPLRAKQTNLVLPRLQIATITGSPHHVSRSAELVERFPTDSIAVYVGLGADNRFTSNGHRGIIRRGDVIVCDADQPFERELGHGVSEFAVKVSRSELRESLGVEVAGEVSLLSARDNPAAHALTRTAVAAIRTAGSRSVDELGVLELVGLLAAGDATAPEVRHRAMARAHIEEHLADRALSAGTVAAATGISERQLSRIFAATGVSLPQYIRGRRLELARSILVAGSVHSTTDAARAAGFASPAHFSQAFQKRFGVSAGSVRRTAGD</sequence>
<protein>
    <submittedName>
        <fullName evidence="5">AraC-like DNA-binding protein</fullName>
    </submittedName>
</protein>
<dbReference type="RefSeq" id="WP_183322047.1">
    <property type="nucleotide sequence ID" value="NZ_JACHVQ010000003.1"/>
</dbReference>
<evidence type="ECO:0000259" key="4">
    <source>
        <dbReference type="PROSITE" id="PS01124"/>
    </source>
</evidence>
<feature type="domain" description="HTH araC/xylS-type" evidence="4">
    <location>
        <begin position="212"/>
        <end position="311"/>
    </location>
</feature>
<evidence type="ECO:0000256" key="2">
    <source>
        <dbReference type="ARBA" id="ARBA00023125"/>
    </source>
</evidence>
<dbReference type="SUPFAM" id="SSF46689">
    <property type="entry name" value="Homeodomain-like"/>
    <property type="match status" value="1"/>
</dbReference>
<dbReference type="Proteomes" id="UP000559182">
    <property type="component" value="Unassembled WGS sequence"/>
</dbReference>
<evidence type="ECO:0000256" key="1">
    <source>
        <dbReference type="ARBA" id="ARBA00023015"/>
    </source>
</evidence>
<evidence type="ECO:0000256" key="3">
    <source>
        <dbReference type="ARBA" id="ARBA00023163"/>
    </source>
</evidence>
<accession>A0A839N740</accession>
<reference evidence="5 6" key="1">
    <citation type="submission" date="2020-08" db="EMBL/GenBank/DDBJ databases">
        <title>Sequencing the genomes of 1000 actinobacteria strains.</title>
        <authorList>
            <person name="Klenk H.-P."/>
        </authorList>
    </citation>
    <scope>NUCLEOTIDE SEQUENCE [LARGE SCALE GENOMIC DNA]</scope>
    <source>
        <strain evidence="5 6">DSM 105369</strain>
    </source>
</reference>
<dbReference type="InterPro" id="IPR035418">
    <property type="entry name" value="AraC-bd_2"/>
</dbReference>
<name>A0A839N740_9MICO</name>
<dbReference type="GO" id="GO:0043565">
    <property type="term" value="F:sequence-specific DNA binding"/>
    <property type="evidence" value="ECO:0007669"/>
    <property type="project" value="InterPro"/>
</dbReference>
<dbReference type="InterPro" id="IPR009057">
    <property type="entry name" value="Homeodomain-like_sf"/>
</dbReference>
<dbReference type="Pfam" id="PF14525">
    <property type="entry name" value="AraC_binding_2"/>
    <property type="match status" value="1"/>
</dbReference>
<dbReference type="PROSITE" id="PS01124">
    <property type="entry name" value="HTH_ARAC_FAMILY_2"/>
    <property type="match status" value="1"/>
</dbReference>
<dbReference type="EMBL" id="JACHVQ010000003">
    <property type="protein sequence ID" value="MBB2893570.1"/>
    <property type="molecule type" value="Genomic_DNA"/>
</dbReference>
<comment type="caution">
    <text evidence="5">The sequence shown here is derived from an EMBL/GenBank/DDBJ whole genome shotgun (WGS) entry which is preliminary data.</text>
</comment>
<dbReference type="PANTHER" id="PTHR46796:SF6">
    <property type="entry name" value="ARAC SUBFAMILY"/>
    <property type="match status" value="1"/>
</dbReference>
<dbReference type="AlphaFoldDB" id="A0A839N740"/>